<feature type="transmembrane region" description="Helical" evidence="7">
    <location>
        <begin position="402"/>
        <end position="428"/>
    </location>
</feature>
<comment type="subcellular location">
    <subcellularLocation>
        <location evidence="1">Cell membrane</location>
        <topology evidence="1">Multi-pass membrane protein</topology>
    </subcellularLocation>
</comment>
<dbReference type="InterPro" id="IPR035906">
    <property type="entry name" value="MetI-like_sf"/>
</dbReference>
<feature type="transmembrane region" description="Helical" evidence="7">
    <location>
        <begin position="536"/>
        <end position="557"/>
    </location>
</feature>
<keyword evidence="2" id="KW-0813">Transport</keyword>
<evidence type="ECO:0000256" key="4">
    <source>
        <dbReference type="ARBA" id="ARBA00022692"/>
    </source>
</evidence>
<feature type="transmembrane region" description="Helical" evidence="7">
    <location>
        <begin position="109"/>
        <end position="129"/>
    </location>
</feature>
<evidence type="ECO:0000256" key="7">
    <source>
        <dbReference type="SAM" id="Phobius"/>
    </source>
</evidence>
<name>A0A4Q7LEB7_9BURK</name>
<evidence type="ECO:0000256" key="1">
    <source>
        <dbReference type="ARBA" id="ARBA00004651"/>
    </source>
</evidence>
<feature type="transmembrane region" description="Helical" evidence="7">
    <location>
        <begin position="262"/>
        <end position="284"/>
    </location>
</feature>
<dbReference type="PANTHER" id="PTHR30183:SF6">
    <property type="entry name" value="INNER MEMBRANE ABC TRANSPORTER PERMEASE PROTEIN YNJC"/>
    <property type="match status" value="1"/>
</dbReference>
<dbReference type="Proteomes" id="UP000293433">
    <property type="component" value="Unassembled WGS sequence"/>
</dbReference>
<feature type="transmembrane region" description="Helical" evidence="7">
    <location>
        <begin position="486"/>
        <end position="507"/>
    </location>
</feature>
<dbReference type="PANTHER" id="PTHR30183">
    <property type="entry name" value="MOLYBDENUM TRANSPORT SYSTEM PERMEASE PROTEIN MODB"/>
    <property type="match status" value="1"/>
</dbReference>
<dbReference type="PROSITE" id="PS50928">
    <property type="entry name" value="ABC_TM1"/>
    <property type="match status" value="2"/>
</dbReference>
<gene>
    <name evidence="9" type="ORF">EV685_3535</name>
</gene>
<dbReference type="GO" id="GO:0005886">
    <property type="term" value="C:plasma membrane"/>
    <property type="evidence" value="ECO:0007669"/>
    <property type="project" value="UniProtKB-SubCell"/>
</dbReference>
<feature type="domain" description="ABC transmembrane type-1" evidence="8">
    <location>
        <begin position="368"/>
        <end position="554"/>
    </location>
</feature>
<evidence type="ECO:0000256" key="2">
    <source>
        <dbReference type="ARBA" id="ARBA00022448"/>
    </source>
</evidence>
<feature type="transmembrane region" description="Helical" evidence="7">
    <location>
        <begin position="364"/>
        <end position="390"/>
    </location>
</feature>
<dbReference type="EMBL" id="SGWV01000011">
    <property type="protein sequence ID" value="RZS52342.1"/>
    <property type="molecule type" value="Genomic_DNA"/>
</dbReference>
<proteinExistence type="predicted"/>
<comment type="caution">
    <text evidence="9">The sequence shown here is derived from an EMBL/GenBank/DDBJ whole genome shotgun (WGS) entry which is preliminary data.</text>
</comment>
<feature type="transmembrane region" description="Helical" evidence="7">
    <location>
        <begin position="21"/>
        <end position="48"/>
    </location>
</feature>
<evidence type="ECO:0000256" key="5">
    <source>
        <dbReference type="ARBA" id="ARBA00022989"/>
    </source>
</evidence>
<dbReference type="Gene3D" id="1.10.3720.10">
    <property type="entry name" value="MetI-like"/>
    <property type="match status" value="2"/>
</dbReference>
<feature type="transmembrane region" description="Helical" evidence="7">
    <location>
        <begin position="222"/>
        <end position="242"/>
    </location>
</feature>
<protein>
    <submittedName>
        <fullName evidence="9">Putative thiamine transport system permease protein</fullName>
    </submittedName>
</protein>
<dbReference type="AlphaFoldDB" id="A0A4Q7LEB7"/>
<keyword evidence="6 7" id="KW-0472">Membrane</keyword>
<reference evidence="9 10" key="1">
    <citation type="submission" date="2019-02" db="EMBL/GenBank/DDBJ databases">
        <title>Genomic Encyclopedia of Type Strains, Phase IV (KMG-IV): sequencing the most valuable type-strain genomes for metagenomic binning, comparative biology and taxonomic classification.</title>
        <authorList>
            <person name="Goeker M."/>
        </authorList>
    </citation>
    <scope>NUCLEOTIDE SEQUENCE [LARGE SCALE GENOMIC DNA]</scope>
    <source>
        <strain evidence="9 10">DSM 10617</strain>
    </source>
</reference>
<feature type="transmembrane region" description="Helical" evidence="7">
    <location>
        <begin position="160"/>
        <end position="183"/>
    </location>
</feature>
<keyword evidence="5 7" id="KW-1133">Transmembrane helix</keyword>
<accession>A0A4Q7LEB7</accession>
<organism evidence="9 10">
    <name type="scientific">Sphaerotilus mobilis</name>
    <dbReference type="NCBI Taxonomy" id="47994"/>
    <lineage>
        <taxon>Bacteria</taxon>
        <taxon>Pseudomonadati</taxon>
        <taxon>Pseudomonadota</taxon>
        <taxon>Betaproteobacteria</taxon>
        <taxon>Burkholderiales</taxon>
        <taxon>Sphaerotilaceae</taxon>
        <taxon>Sphaerotilus</taxon>
    </lineage>
</organism>
<keyword evidence="10" id="KW-1185">Reference proteome</keyword>
<evidence type="ECO:0000313" key="9">
    <source>
        <dbReference type="EMBL" id="RZS52342.1"/>
    </source>
</evidence>
<feature type="transmembrane region" description="Helical" evidence="7">
    <location>
        <begin position="321"/>
        <end position="344"/>
    </location>
</feature>
<evidence type="ECO:0000256" key="3">
    <source>
        <dbReference type="ARBA" id="ARBA00022475"/>
    </source>
</evidence>
<evidence type="ECO:0000256" key="6">
    <source>
        <dbReference type="ARBA" id="ARBA00023136"/>
    </source>
</evidence>
<dbReference type="GO" id="GO:0055085">
    <property type="term" value="P:transmembrane transport"/>
    <property type="evidence" value="ECO:0007669"/>
    <property type="project" value="InterPro"/>
</dbReference>
<dbReference type="InterPro" id="IPR000515">
    <property type="entry name" value="MetI-like"/>
</dbReference>
<feature type="domain" description="ABC transmembrane type-1" evidence="8">
    <location>
        <begin position="72"/>
        <end position="285"/>
    </location>
</feature>
<keyword evidence="3" id="KW-1003">Cell membrane</keyword>
<sequence length="569" mass="60241">MTPPDAPTRRRPWSVLAWARPLTLLAFTAPIAAGLLGTLLPAFGYLPAIGGSGVSLQPWRELLAAPGVASALALTLATGWSATLLSLLLAVGIVAALHPRGRSTRLAEWLAPLLAMPHAALAIGLAFLISPSGWLVRWVSPAWTGWDVPPDVATIGHPSGWPVVLALLIKEVPYLVLMLLAALNQVPARAQVDVARSMGYGPAQAWLAVVLPPLWRQIRWPVYAVLAFSLSVVDVALVLGPGNPPTLAVLAVRWFADPDPGWIFPASAAAMVLLGVVAASLAVLRGVEHGIAAWHVRHLARGRRGGASEPLARLATRLGGLLLASAVLAVVGLVLWSFAASWRYPAALPTAWTAANWTRQAGSLALPALTTLVIGAASTLIALVLVLSGLEHESRSKRRSRAVPWLYLPLLVPQVAFLFGLQVLLVRLGADGRLLAVIACHLVFVLPYLHLSLADPWRALDPRLARTAASLGASPARIFWRVKLPVLLRPVLLAAAIGFAVSAGQYLPTLYAGAGRVATLTTEAVTLASGADRRVIGTWALLQALLPLLAYLAAATLPRLLYRHRRGLA</sequence>
<keyword evidence="4 7" id="KW-0812">Transmembrane</keyword>
<dbReference type="CDD" id="cd06261">
    <property type="entry name" value="TM_PBP2"/>
    <property type="match status" value="2"/>
</dbReference>
<feature type="transmembrane region" description="Helical" evidence="7">
    <location>
        <begin position="68"/>
        <end position="97"/>
    </location>
</feature>
<evidence type="ECO:0000259" key="8">
    <source>
        <dbReference type="PROSITE" id="PS50928"/>
    </source>
</evidence>
<evidence type="ECO:0000313" key="10">
    <source>
        <dbReference type="Proteomes" id="UP000293433"/>
    </source>
</evidence>
<feature type="transmembrane region" description="Helical" evidence="7">
    <location>
        <begin position="434"/>
        <end position="454"/>
    </location>
</feature>
<dbReference type="SUPFAM" id="SSF161098">
    <property type="entry name" value="MetI-like"/>
    <property type="match status" value="2"/>
</dbReference>
<dbReference type="RefSeq" id="WP_242615644.1">
    <property type="nucleotide sequence ID" value="NZ_SGWV01000011.1"/>
</dbReference>